<keyword evidence="4" id="KW-0539">Nucleus</keyword>
<dbReference type="GO" id="GO:0006355">
    <property type="term" value="P:regulation of DNA-templated transcription"/>
    <property type="evidence" value="ECO:0007669"/>
    <property type="project" value="InterPro"/>
</dbReference>
<accession>A0A5J5BYM6</accession>
<proteinExistence type="predicted"/>
<name>A0A5J5BYM6_9ASTE</name>
<evidence type="ECO:0000256" key="2">
    <source>
        <dbReference type="ARBA" id="ARBA00023125"/>
    </source>
</evidence>
<evidence type="ECO:0000256" key="1">
    <source>
        <dbReference type="ARBA" id="ARBA00023015"/>
    </source>
</evidence>
<dbReference type="PANTHER" id="PTHR31719:SF183">
    <property type="entry name" value="NAC DOMAIN-CONTAINING PROTEIN 2"/>
    <property type="match status" value="1"/>
</dbReference>
<evidence type="ECO:0000256" key="4">
    <source>
        <dbReference type="ARBA" id="ARBA00023242"/>
    </source>
</evidence>
<evidence type="ECO:0000313" key="8">
    <source>
        <dbReference type="Proteomes" id="UP000325577"/>
    </source>
</evidence>
<dbReference type="Gene3D" id="2.170.150.80">
    <property type="entry name" value="NAC domain"/>
    <property type="match status" value="1"/>
</dbReference>
<evidence type="ECO:0000256" key="5">
    <source>
        <dbReference type="SAM" id="MobiDB-lite"/>
    </source>
</evidence>
<evidence type="ECO:0000256" key="3">
    <source>
        <dbReference type="ARBA" id="ARBA00023163"/>
    </source>
</evidence>
<feature type="compositionally biased region" description="Basic and acidic residues" evidence="5">
    <location>
        <begin position="89"/>
        <end position="101"/>
    </location>
</feature>
<dbReference type="Proteomes" id="UP000325577">
    <property type="component" value="Linkage Group LG1"/>
</dbReference>
<evidence type="ECO:0000313" key="7">
    <source>
        <dbReference type="EMBL" id="KAA8547040.1"/>
    </source>
</evidence>
<organism evidence="7 8">
    <name type="scientific">Nyssa sinensis</name>
    <dbReference type="NCBI Taxonomy" id="561372"/>
    <lineage>
        <taxon>Eukaryota</taxon>
        <taxon>Viridiplantae</taxon>
        <taxon>Streptophyta</taxon>
        <taxon>Embryophyta</taxon>
        <taxon>Tracheophyta</taxon>
        <taxon>Spermatophyta</taxon>
        <taxon>Magnoliopsida</taxon>
        <taxon>eudicotyledons</taxon>
        <taxon>Gunneridae</taxon>
        <taxon>Pentapetalae</taxon>
        <taxon>asterids</taxon>
        <taxon>Cornales</taxon>
        <taxon>Nyssaceae</taxon>
        <taxon>Nyssa</taxon>
    </lineage>
</organism>
<dbReference type="InterPro" id="IPR036093">
    <property type="entry name" value="NAC_dom_sf"/>
</dbReference>
<dbReference type="GO" id="GO:0003677">
    <property type="term" value="F:DNA binding"/>
    <property type="evidence" value="ECO:0007669"/>
    <property type="project" value="UniProtKB-KW"/>
</dbReference>
<reference evidence="7 8" key="1">
    <citation type="submission" date="2019-09" db="EMBL/GenBank/DDBJ databases">
        <title>A chromosome-level genome assembly of the Chinese tupelo Nyssa sinensis.</title>
        <authorList>
            <person name="Yang X."/>
            <person name="Kang M."/>
            <person name="Yang Y."/>
            <person name="Xiong H."/>
            <person name="Wang M."/>
            <person name="Zhang Z."/>
            <person name="Wang Z."/>
            <person name="Wu H."/>
            <person name="Ma T."/>
            <person name="Liu J."/>
            <person name="Xi Z."/>
        </authorList>
    </citation>
    <scope>NUCLEOTIDE SEQUENCE [LARGE SCALE GENOMIC DNA]</scope>
    <source>
        <strain evidence="7">J267</strain>
        <tissue evidence="7">Leaf</tissue>
    </source>
</reference>
<dbReference type="InterPro" id="IPR003441">
    <property type="entry name" value="NAC-dom"/>
</dbReference>
<keyword evidence="2" id="KW-0238">DNA-binding</keyword>
<protein>
    <recommendedName>
        <fullName evidence="6">NAC domain-containing protein</fullName>
    </recommendedName>
</protein>
<feature type="region of interest" description="Disordered" evidence="5">
    <location>
        <begin position="75"/>
        <end position="101"/>
    </location>
</feature>
<sequence length="101" mass="11698">MKGDQLELPPGFRFHPTDEELVMHYLCPKCASQPIAVPIITEIDLYKFDPWELPGMDRYDEKEWYFFSAEGPEVPQRFEAEPGSGNRVLEGHRSRQADRSA</sequence>
<gene>
    <name evidence="7" type="ORF">F0562_003469</name>
</gene>
<dbReference type="AlphaFoldDB" id="A0A5J5BYM6"/>
<keyword evidence="1" id="KW-0805">Transcription regulation</keyword>
<dbReference type="PROSITE" id="PS51005">
    <property type="entry name" value="NAC"/>
    <property type="match status" value="1"/>
</dbReference>
<keyword evidence="8" id="KW-1185">Reference proteome</keyword>
<evidence type="ECO:0000259" key="6">
    <source>
        <dbReference type="PROSITE" id="PS51005"/>
    </source>
</evidence>
<dbReference type="OrthoDB" id="1921961at2759"/>
<dbReference type="SUPFAM" id="SSF101941">
    <property type="entry name" value="NAC domain"/>
    <property type="match status" value="1"/>
</dbReference>
<keyword evidence="3" id="KW-0804">Transcription</keyword>
<feature type="domain" description="NAC" evidence="6">
    <location>
        <begin position="8"/>
        <end position="101"/>
    </location>
</feature>
<dbReference type="Pfam" id="PF02365">
    <property type="entry name" value="NAM"/>
    <property type="match status" value="1"/>
</dbReference>
<dbReference type="EMBL" id="CM018032">
    <property type="protein sequence ID" value="KAA8547040.1"/>
    <property type="molecule type" value="Genomic_DNA"/>
</dbReference>
<dbReference type="PANTHER" id="PTHR31719">
    <property type="entry name" value="NAC TRANSCRIPTION FACTOR 56"/>
    <property type="match status" value="1"/>
</dbReference>